<dbReference type="AlphaFoldDB" id="A0A7U9KZ22"/>
<dbReference type="RefSeq" id="WP_125047327.1">
    <property type="nucleotide sequence ID" value="NZ_BHZC01000001.1"/>
</dbReference>
<feature type="region of interest" description="Disordered" evidence="1">
    <location>
        <begin position="124"/>
        <end position="152"/>
    </location>
</feature>
<dbReference type="EMBL" id="BHZC01000001">
    <property type="protein sequence ID" value="GCD38021.1"/>
    <property type="molecule type" value="Genomic_DNA"/>
</dbReference>
<organism evidence="2 3">
    <name type="scientific">Streptomyces chrestomyceticus JCM 4735</name>
    <dbReference type="NCBI Taxonomy" id="1306181"/>
    <lineage>
        <taxon>Bacteria</taxon>
        <taxon>Bacillati</taxon>
        <taxon>Actinomycetota</taxon>
        <taxon>Actinomycetes</taxon>
        <taxon>Kitasatosporales</taxon>
        <taxon>Streptomycetaceae</taxon>
        <taxon>Streptomyces</taxon>
    </lineage>
</organism>
<comment type="caution">
    <text evidence="2">The sequence shown here is derived from an EMBL/GenBank/DDBJ whole genome shotgun (WGS) entry which is preliminary data.</text>
</comment>
<evidence type="ECO:0000313" key="3">
    <source>
        <dbReference type="Proteomes" id="UP000287830"/>
    </source>
</evidence>
<sequence>MADDRLTQIKERLEAGLLLADIRWLVTQLEEFVGKEPAVAEEMAHLSSCLGAVRDLCDRARQDARRWKQPLPEPEWVKAVEEAASGNRPDDPADRRRRIYIDGKGCAWMSQDTDPVKGELIAPFDTSPFDDGEPTEAVRARTGGLREIGRIR</sequence>
<dbReference type="OrthoDB" id="4335921at2"/>
<dbReference type="Proteomes" id="UP000287830">
    <property type="component" value="Unassembled WGS sequence"/>
</dbReference>
<accession>A0A7U9KZ22</accession>
<reference evidence="2 3" key="1">
    <citation type="submission" date="2018-11" db="EMBL/GenBank/DDBJ databases">
        <title>Whole genome sequence of Streptomyces chrestomyceticus NBRC 13444(T).</title>
        <authorList>
            <person name="Komaki H."/>
            <person name="Tamura T."/>
        </authorList>
    </citation>
    <scope>NUCLEOTIDE SEQUENCE [LARGE SCALE GENOMIC DNA]</scope>
    <source>
        <strain evidence="2 3">NBRC 13444</strain>
    </source>
</reference>
<protein>
    <submittedName>
        <fullName evidence="2">Uncharacterized protein</fullName>
    </submittedName>
</protein>
<dbReference type="GeneID" id="95624595"/>
<name>A0A7U9KZ22_9ACTN</name>
<gene>
    <name evidence="2" type="ORF">OEIGOIKO_05831</name>
</gene>
<evidence type="ECO:0000256" key="1">
    <source>
        <dbReference type="SAM" id="MobiDB-lite"/>
    </source>
</evidence>
<proteinExistence type="predicted"/>
<evidence type="ECO:0000313" key="2">
    <source>
        <dbReference type="EMBL" id="GCD38021.1"/>
    </source>
</evidence>